<organism evidence="2 3">
    <name type="scientific">Rothia mucilaginosa (strain DY-18)</name>
    <name type="common">Stomatococcus mucilaginosus</name>
    <dbReference type="NCBI Taxonomy" id="680646"/>
    <lineage>
        <taxon>Bacteria</taxon>
        <taxon>Bacillati</taxon>
        <taxon>Actinomycetota</taxon>
        <taxon>Actinomycetes</taxon>
        <taxon>Micrococcales</taxon>
        <taxon>Micrococcaceae</taxon>
        <taxon>Rothia</taxon>
    </lineage>
</organism>
<sequence>MGSTFIQCLCFTASADHHEAVVAQQEQAPECAHHQRQLGIGEATEEHHDKDHERQRQVAQPQGLAYRLRFGIGAATLERNVRQQNHDPHEYGREGRQGGDHLERVLKEHVHNHADCHNQHHDEGGHPGRTVLRNLRKGSRRQVLLRQAVHHAAGTVHVRVQRRDGGGNDDHVQNRSGSRNAQALKDLHERRVRLRHRVPGVQGHDDRQGQNVEDKDAERHRANRLGNRGARVLRLTGGNTDVLDTTEGKHHHGKAGEEAGKSVREEAAFKSPEVRNRGRHGVVRLHTHEEQGDTANNHGDNGADLHEGEPEFGLAERLDLRQINGEQNQQNRDDPNPGGAVREPELHVHGKGGDVRDGDQRHFQGVGPAGHKTRPASKVAGGVFGERSGDRVRQGEFAHCAHYHEHCNATNNVGKQHGGARQLNGGCRAVEQAGADGGAEGDEHDVTQGESTR</sequence>
<proteinExistence type="predicted"/>
<dbReference type="Proteomes" id="UP000001883">
    <property type="component" value="Chromosome"/>
</dbReference>
<reference evidence="2 3" key="2">
    <citation type="journal article" date="2010" name="J Osaka Dent Univ">
        <title>Isolation and identification of Rothia mucilaginosa from persistent apical periodontitis lesions.</title>
        <authorList>
            <person name="Yamane K."/>
            <person name="Yoshida M."/>
            <person name="Fujihira T."/>
            <person name="Baba T."/>
            <person name="Tsuji N."/>
            <person name="Hayashi H."/>
            <person name="Sugimori C."/>
            <person name="Yamanaka T."/>
            <person name="Mashimo C."/>
            <person name="Nambu T."/>
            <person name="Kawai H."/>
            <person name="Fukushima H."/>
        </authorList>
    </citation>
    <scope>NUCLEOTIDE SEQUENCE [LARGE SCALE GENOMIC DNA]</scope>
    <source>
        <strain evidence="2 3">DY-18</strain>
    </source>
</reference>
<protein>
    <submittedName>
        <fullName evidence="2">Uncharacterized protein</fullName>
    </submittedName>
</protein>
<dbReference type="EMBL" id="AP011540">
    <property type="protein sequence ID" value="BAI65302.1"/>
    <property type="molecule type" value="Genomic_DNA"/>
</dbReference>
<feature type="region of interest" description="Disordered" evidence="1">
    <location>
        <begin position="196"/>
        <end position="308"/>
    </location>
</feature>
<name>D2NNT4_ROTMD</name>
<feature type="compositionally biased region" description="Basic and acidic residues" evidence="1">
    <location>
        <begin position="203"/>
        <end position="220"/>
    </location>
</feature>
<feature type="compositionally biased region" description="Basic and acidic residues" evidence="1">
    <location>
        <begin position="162"/>
        <end position="173"/>
    </location>
</feature>
<feature type="region of interest" description="Disordered" evidence="1">
    <location>
        <begin position="432"/>
        <end position="453"/>
    </location>
</feature>
<dbReference type="KEGG" id="rmu:RMDY18_14700"/>
<feature type="compositionally biased region" description="Basic and acidic residues" evidence="1">
    <location>
        <begin position="444"/>
        <end position="453"/>
    </location>
</feature>
<accession>D2NNT4</accession>
<keyword evidence="3" id="KW-1185">Reference proteome</keyword>
<dbReference type="eggNOG" id="ENOG5034257">
    <property type="taxonomic scope" value="Bacteria"/>
</dbReference>
<evidence type="ECO:0000313" key="3">
    <source>
        <dbReference type="Proteomes" id="UP000001883"/>
    </source>
</evidence>
<gene>
    <name evidence="2" type="ordered locus">RMDY18_14700</name>
</gene>
<reference evidence="3" key="1">
    <citation type="submission" date="2009-07" db="EMBL/GenBank/DDBJ databases">
        <title>Complete genome sequence of Rothia mucilaginosa DJ.</title>
        <authorList>
            <person name="Yamane K."/>
            <person name="Nambu T."/>
            <person name="Mashimo C."/>
            <person name="Sugimori C."/>
            <person name="Yamanaka T."/>
            <person name="Leung K."/>
            <person name="Fukushima H."/>
        </authorList>
    </citation>
    <scope>NUCLEOTIDE SEQUENCE [LARGE SCALE GENOMIC DNA]</scope>
    <source>
        <strain evidence="3">DY-18</strain>
    </source>
</reference>
<evidence type="ECO:0000313" key="2">
    <source>
        <dbReference type="EMBL" id="BAI65302.1"/>
    </source>
</evidence>
<reference evidence="2 3" key="3">
    <citation type="journal article" date="2010" name="Sequencing">
        <title>Complete Genome Sequence of Rothia mucilaginosa DY-18: A Clinical Isolate with Dense Meshwork-Like Structures from a Persistent Apical Periodontitis Lesion.</title>
        <authorList>
            <person name="Yamane K."/>
            <person name="Nambu T."/>
            <person name="Yamanaka T."/>
            <person name="Mashimo C."/>
            <person name="Sugimori C."/>
            <person name="Leung K.-P."/>
            <person name="Fukushima H."/>
        </authorList>
    </citation>
    <scope>NUCLEOTIDE SEQUENCE [LARGE SCALE GENOMIC DNA]</scope>
    <source>
        <strain evidence="2 3">DY-18</strain>
    </source>
</reference>
<feature type="compositionally biased region" description="Basic and acidic residues" evidence="1">
    <location>
        <begin position="254"/>
        <end position="276"/>
    </location>
</feature>
<dbReference type="HOGENOM" id="CLU_570712_0_0_11"/>
<feature type="region of interest" description="Disordered" evidence="1">
    <location>
        <begin position="162"/>
        <end position="182"/>
    </location>
</feature>
<feature type="compositionally biased region" description="Basic and acidic residues" evidence="1">
    <location>
        <begin position="342"/>
        <end position="362"/>
    </location>
</feature>
<evidence type="ECO:0000256" key="1">
    <source>
        <dbReference type="SAM" id="MobiDB-lite"/>
    </source>
</evidence>
<feature type="region of interest" description="Disordered" evidence="1">
    <location>
        <begin position="326"/>
        <end position="381"/>
    </location>
</feature>
<dbReference type="AlphaFoldDB" id="D2NNT4"/>